<proteinExistence type="predicted"/>
<dbReference type="EMBL" id="GL438903">
    <property type="protein sequence ID" value="EFN68078.1"/>
    <property type="molecule type" value="Genomic_DNA"/>
</dbReference>
<dbReference type="Proteomes" id="UP000000311">
    <property type="component" value="Unassembled WGS sequence"/>
</dbReference>
<evidence type="ECO:0000259" key="1">
    <source>
        <dbReference type="SMART" id="SM00343"/>
    </source>
</evidence>
<dbReference type="AlphaFoldDB" id="E2AER0"/>
<feature type="domain" description="CCHC-type" evidence="1">
    <location>
        <begin position="26"/>
        <end position="42"/>
    </location>
</feature>
<evidence type="ECO:0000313" key="2">
    <source>
        <dbReference type="EMBL" id="EFN68078.1"/>
    </source>
</evidence>
<dbReference type="GO" id="GO:0003676">
    <property type="term" value="F:nucleic acid binding"/>
    <property type="evidence" value="ECO:0007669"/>
    <property type="project" value="InterPro"/>
</dbReference>
<accession>E2AER0</accession>
<reference evidence="2 3" key="1">
    <citation type="journal article" date="2010" name="Science">
        <title>Genomic comparison of the ants Camponotus floridanus and Harpegnathos saltator.</title>
        <authorList>
            <person name="Bonasio R."/>
            <person name="Zhang G."/>
            <person name="Ye C."/>
            <person name="Mutti N.S."/>
            <person name="Fang X."/>
            <person name="Qin N."/>
            <person name="Donahue G."/>
            <person name="Yang P."/>
            <person name="Li Q."/>
            <person name="Li C."/>
            <person name="Zhang P."/>
            <person name="Huang Z."/>
            <person name="Berger S.L."/>
            <person name="Reinberg D."/>
            <person name="Wang J."/>
            <person name="Liebig J."/>
        </authorList>
    </citation>
    <scope>NUCLEOTIDE SEQUENCE [LARGE SCALE GENOMIC DNA]</scope>
    <source>
        <strain evidence="3">C129</strain>
    </source>
</reference>
<feature type="non-terminal residue" evidence="2">
    <location>
        <position position="1"/>
    </location>
</feature>
<dbReference type="Gene3D" id="4.10.60.10">
    <property type="entry name" value="Zinc finger, CCHC-type"/>
    <property type="match status" value="1"/>
</dbReference>
<dbReference type="InterPro" id="IPR001878">
    <property type="entry name" value="Znf_CCHC"/>
</dbReference>
<dbReference type="SUPFAM" id="SSF57756">
    <property type="entry name" value="Retrovirus zinc finger-like domains"/>
    <property type="match status" value="1"/>
</dbReference>
<feature type="domain" description="CCHC-type" evidence="1">
    <location>
        <begin position="46"/>
        <end position="62"/>
    </location>
</feature>
<gene>
    <name evidence="2" type="ORF">EAG_05234</name>
</gene>
<dbReference type="SMART" id="SM00343">
    <property type="entry name" value="ZnF_C2HC"/>
    <property type="match status" value="2"/>
</dbReference>
<organism evidence="3">
    <name type="scientific">Camponotus floridanus</name>
    <name type="common">Florida carpenter ant</name>
    <dbReference type="NCBI Taxonomy" id="104421"/>
    <lineage>
        <taxon>Eukaryota</taxon>
        <taxon>Metazoa</taxon>
        <taxon>Ecdysozoa</taxon>
        <taxon>Arthropoda</taxon>
        <taxon>Hexapoda</taxon>
        <taxon>Insecta</taxon>
        <taxon>Pterygota</taxon>
        <taxon>Neoptera</taxon>
        <taxon>Endopterygota</taxon>
        <taxon>Hymenoptera</taxon>
        <taxon>Apocrita</taxon>
        <taxon>Aculeata</taxon>
        <taxon>Formicoidea</taxon>
        <taxon>Formicidae</taxon>
        <taxon>Formicinae</taxon>
        <taxon>Camponotus</taxon>
    </lineage>
</organism>
<dbReference type="InterPro" id="IPR036875">
    <property type="entry name" value="Znf_CCHC_sf"/>
</dbReference>
<dbReference type="STRING" id="104421.E2AER0"/>
<keyword evidence="3" id="KW-1185">Reference proteome</keyword>
<sequence length="89" mass="10404">QKYIRQGRIYLLWRTYKIKEYIGVTRCFKCQGYGHTAKTCNSPDQICEICGGKDHLKKDCGQKDKVQCINCTRSRRKDSKHNTKSKDCP</sequence>
<name>E2AER0_CAMFO</name>
<dbReference type="InParanoid" id="E2AER0"/>
<dbReference type="OMA" id="RREPRIY"/>
<protein>
    <submittedName>
        <fullName evidence="2">Uncharacterized 50 kDa protein in type I retrotransposable element R1DM</fullName>
    </submittedName>
</protein>
<feature type="non-terminal residue" evidence="2">
    <location>
        <position position="89"/>
    </location>
</feature>
<evidence type="ECO:0000313" key="3">
    <source>
        <dbReference type="Proteomes" id="UP000000311"/>
    </source>
</evidence>
<dbReference type="GO" id="GO:0008270">
    <property type="term" value="F:zinc ion binding"/>
    <property type="evidence" value="ECO:0007669"/>
    <property type="project" value="InterPro"/>
</dbReference>